<proteinExistence type="predicted"/>
<dbReference type="PROSITE" id="PS51186">
    <property type="entry name" value="GNAT"/>
    <property type="match status" value="1"/>
</dbReference>
<protein>
    <submittedName>
        <fullName evidence="4">GNAT family N-acetyltransferase</fullName>
    </submittedName>
</protein>
<dbReference type="InterPro" id="IPR000182">
    <property type="entry name" value="GNAT_dom"/>
</dbReference>
<dbReference type="Pfam" id="PF00583">
    <property type="entry name" value="Acetyltransf_1"/>
    <property type="match status" value="1"/>
</dbReference>
<keyword evidence="5" id="KW-1185">Reference proteome</keyword>
<keyword evidence="1 4" id="KW-0808">Transferase</keyword>
<dbReference type="RefSeq" id="WP_160795581.1">
    <property type="nucleotide sequence ID" value="NZ_WRPA01000007.1"/>
</dbReference>
<dbReference type="InterPro" id="IPR050832">
    <property type="entry name" value="Bact_Acetyltransf"/>
</dbReference>
<evidence type="ECO:0000256" key="2">
    <source>
        <dbReference type="ARBA" id="ARBA00023315"/>
    </source>
</evidence>
<dbReference type="PANTHER" id="PTHR43877:SF2">
    <property type="entry name" value="AMINOALKYLPHOSPHONATE N-ACETYLTRANSFERASE-RELATED"/>
    <property type="match status" value="1"/>
</dbReference>
<evidence type="ECO:0000313" key="5">
    <source>
        <dbReference type="Proteomes" id="UP000474778"/>
    </source>
</evidence>
<dbReference type="GO" id="GO:0016747">
    <property type="term" value="F:acyltransferase activity, transferring groups other than amino-acyl groups"/>
    <property type="evidence" value="ECO:0007669"/>
    <property type="project" value="InterPro"/>
</dbReference>
<gene>
    <name evidence="4" type="ORF">GNT65_09480</name>
</gene>
<dbReference type="InterPro" id="IPR016181">
    <property type="entry name" value="Acyl_CoA_acyltransferase"/>
</dbReference>
<dbReference type="PANTHER" id="PTHR43877">
    <property type="entry name" value="AMINOALKYLPHOSPHONATE N-ACETYLTRANSFERASE-RELATED-RELATED"/>
    <property type="match status" value="1"/>
</dbReference>
<evidence type="ECO:0000313" key="4">
    <source>
        <dbReference type="EMBL" id="MXR68896.1"/>
    </source>
</evidence>
<dbReference type="EMBL" id="WRPA01000007">
    <property type="protein sequence ID" value="MXR68896.1"/>
    <property type="molecule type" value="Genomic_DNA"/>
</dbReference>
<sequence>MEIIRLLDKPEAIAQVAAWYHEEWGHLGANRTQAELTHTLNQYLQLSGIPQLWLTLVNGLPVGAIQLRYQENPQYPADSVWLGGIYVSPSHRGQGIAKGLIAVAEEYALAFNADSLYLQTEAKNLGLYHSLGWRLVATLPYSDLTVSVMRKSLERESHDTRN</sequence>
<evidence type="ECO:0000256" key="1">
    <source>
        <dbReference type="ARBA" id="ARBA00022679"/>
    </source>
</evidence>
<organism evidence="4 5">
    <name type="scientific">Shewanella insulae</name>
    <dbReference type="NCBI Taxonomy" id="2681496"/>
    <lineage>
        <taxon>Bacteria</taxon>
        <taxon>Pseudomonadati</taxon>
        <taxon>Pseudomonadota</taxon>
        <taxon>Gammaproteobacteria</taxon>
        <taxon>Alteromonadales</taxon>
        <taxon>Shewanellaceae</taxon>
        <taxon>Shewanella</taxon>
    </lineage>
</organism>
<dbReference type="Proteomes" id="UP000474778">
    <property type="component" value="Unassembled WGS sequence"/>
</dbReference>
<dbReference type="SUPFAM" id="SSF55729">
    <property type="entry name" value="Acyl-CoA N-acyltransferases (Nat)"/>
    <property type="match status" value="1"/>
</dbReference>
<keyword evidence="2" id="KW-0012">Acyltransferase</keyword>
<name>A0A6L7HX65_9GAMM</name>
<accession>A0A6L7HX65</accession>
<dbReference type="Gene3D" id="3.40.630.30">
    <property type="match status" value="1"/>
</dbReference>
<dbReference type="AlphaFoldDB" id="A0A6L7HX65"/>
<evidence type="ECO:0000259" key="3">
    <source>
        <dbReference type="PROSITE" id="PS51186"/>
    </source>
</evidence>
<dbReference type="CDD" id="cd04301">
    <property type="entry name" value="NAT_SF"/>
    <property type="match status" value="1"/>
</dbReference>
<comment type="caution">
    <text evidence="4">The sequence shown here is derived from an EMBL/GenBank/DDBJ whole genome shotgun (WGS) entry which is preliminary data.</text>
</comment>
<reference evidence="4 5" key="1">
    <citation type="submission" date="2019-12" db="EMBL/GenBank/DDBJ databases">
        <title>Shewanella insulae sp. nov., isolated from a tidal flat.</title>
        <authorList>
            <person name="Yoon J.-H."/>
        </authorList>
    </citation>
    <scope>NUCLEOTIDE SEQUENCE [LARGE SCALE GENOMIC DNA]</scope>
    <source>
        <strain evidence="4 5">JBTF-M18</strain>
    </source>
</reference>
<feature type="domain" description="N-acetyltransferase" evidence="3">
    <location>
        <begin position="2"/>
        <end position="154"/>
    </location>
</feature>